<gene>
    <name evidence="3" type="primary">LOC107070140</name>
</gene>
<feature type="compositionally biased region" description="Low complexity" evidence="1">
    <location>
        <begin position="139"/>
        <end position="153"/>
    </location>
</feature>
<proteinExistence type="predicted"/>
<dbReference type="Proteomes" id="UP000694924">
    <property type="component" value="Unplaced"/>
</dbReference>
<reference evidence="3" key="1">
    <citation type="submission" date="2025-08" db="UniProtKB">
        <authorList>
            <consortium name="RefSeq"/>
        </authorList>
    </citation>
    <scope>IDENTIFICATION</scope>
    <source>
        <tissue evidence="3">Whole body</tissue>
    </source>
</reference>
<keyword evidence="2" id="KW-1185">Reference proteome</keyword>
<organism evidence="2 3">
    <name type="scientific">Polistes dominula</name>
    <name type="common">European paper wasp</name>
    <name type="synonym">Vespa dominula</name>
    <dbReference type="NCBI Taxonomy" id="743375"/>
    <lineage>
        <taxon>Eukaryota</taxon>
        <taxon>Metazoa</taxon>
        <taxon>Ecdysozoa</taxon>
        <taxon>Arthropoda</taxon>
        <taxon>Hexapoda</taxon>
        <taxon>Insecta</taxon>
        <taxon>Pterygota</taxon>
        <taxon>Neoptera</taxon>
        <taxon>Endopterygota</taxon>
        <taxon>Hymenoptera</taxon>
        <taxon>Apocrita</taxon>
        <taxon>Aculeata</taxon>
        <taxon>Vespoidea</taxon>
        <taxon>Vespidae</taxon>
        <taxon>Polistinae</taxon>
        <taxon>Polistini</taxon>
        <taxon>Polistes</taxon>
    </lineage>
</organism>
<feature type="compositionally biased region" description="Low complexity" evidence="1">
    <location>
        <begin position="194"/>
        <end position="206"/>
    </location>
</feature>
<dbReference type="GeneID" id="107070140"/>
<name>A0ABM1ITJ7_POLDO</name>
<feature type="region of interest" description="Disordered" evidence="1">
    <location>
        <begin position="45"/>
        <end position="72"/>
    </location>
</feature>
<sequence length="206" mass="23091">MNDDEVIRKSSENDTVKADTRKLKTVTLDRVGRIFKSRGQTCEMDKTDMSLDNRTNTTKLNDNSDEESLKKDKTNSLGRMLKLVDKDGAPKKLFPHSRAGSLSRIFRKHSTNETNETIDETKEESPGIFSRMFNHLRGRSASSRNKGNSNNSRETMEKGKLPPTLPSKFSRPPLPVPLPSSSSSSSSTNEKQQSSTRLSRRTSNLA</sequence>
<protein>
    <submittedName>
        <fullName evidence="3">Uncharacterized protein LOC107070140</fullName>
    </submittedName>
</protein>
<accession>A0ABM1ITJ7</accession>
<evidence type="ECO:0000256" key="1">
    <source>
        <dbReference type="SAM" id="MobiDB-lite"/>
    </source>
</evidence>
<evidence type="ECO:0000313" key="3">
    <source>
        <dbReference type="RefSeq" id="XP_015183534.1"/>
    </source>
</evidence>
<feature type="compositionally biased region" description="Polar residues" evidence="1">
    <location>
        <begin position="52"/>
        <end position="61"/>
    </location>
</feature>
<evidence type="ECO:0000313" key="2">
    <source>
        <dbReference type="Proteomes" id="UP000694924"/>
    </source>
</evidence>
<dbReference type="RefSeq" id="XP_015183534.1">
    <property type="nucleotide sequence ID" value="XM_015328048.1"/>
</dbReference>
<feature type="region of interest" description="Disordered" evidence="1">
    <location>
        <begin position="92"/>
        <end position="206"/>
    </location>
</feature>